<dbReference type="RefSeq" id="WP_135571197.1">
    <property type="nucleotide sequence ID" value="NZ_RQGK01000026.1"/>
</dbReference>
<feature type="transmembrane region" description="Helical" evidence="1">
    <location>
        <begin position="345"/>
        <end position="362"/>
    </location>
</feature>
<dbReference type="InterPro" id="IPR059217">
    <property type="entry name" value="LA3751_2-like"/>
</dbReference>
<feature type="transmembrane region" description="Helical" evidence="1">
    <location>
        <begin position="88"/>
        <end position="109"/>
    </location>
</feature>
<evidence type="ECO:0000256" key="1">
    <source>
        <dbReference type="SAM" id="Phobius"/>
    </source>
</evidence>
<feature type="transmembrane region" description="Helical" evidence="1">
    <location>
        <begin position="315"/>
        <end position="333"/>
    </location>
</feature>
<keyword evidence="1" id="KW-1133">Transmembrane helix</keyword>
<feature type="transmembrane region" description="Helical" evidence="1">
    <location>
        <begin position="288"/>
        <end position="308"/>
    </location>
</feature>
<feature type="transmembrane region" description="Helical" evidence="1">
    <location>
        <begin position="374"/>
        <end position="393"/>
    </location>
</feature>
<keyword evidence="1" id="KW-0812">Transmembrane</keyword>
<dbReference type="EMBL" id="RQGM01000042">
    <property type="protein sequence ID" value="TGL84240.1"/>
    <property type="molecule type" value="Genomic_DNA"/>
</dbReference>
<feature type="transmembrane region" description="Helical" evidence="1">
    <location>
        <begin position="130"/>
        <end position="148"/>
    </location>
</feature>
<sequence>MKKILSHSRSKKVLLWSFLFIGIFGSLRLTFPEYSLFQDSHDKAIQIDSLIQNKFQSEELFYPGKRIDTNLEYYYLPSNLYVINKDRLVSAFPISFAILVSPFYWIFGIKNLPYFSVIISFITLILLRKYWRFDFLFLFLSFFATFAWPLSLDFSENTLIILLSLIPLILLFKGRPTFAKHCFAGLFLGLYVWFRLEGLIFAGSFLLFYSIGFLKKYLQTKGLKILTKPTFAFLTFLATVAIFLIFNWIDYGQILGTRYLANLKGFSVSWAVRIDWIKNLLFFGPLKIGYFGYLPLAILLFGILLFRFKKLSKTNFTLLGSSLLFLILVLLTTPNDGFNNWGPRFFASLIVPYCILIRKFWFYSIRKGKTRIKWIFVVCFVYSFLLGILGLVIQRERSLHVKRFESILSSVNADIWVYTDYLSFYTIGTHYLDRIVLKAENSEKVLEIIQKSSRAWPDKKIAFVQYDLEKIDFKTKEKIEKNSAGIEVVKPISWDQQLLLPRLRSELLNFQNLKIKEYEIWTGTLKR</sequence>
<reference evidence="2 3" key="1">
    <citation type="journal article" date="2019" name="PLoS Negl. Trop. Dis.">
        <title>Revisiting the worldwide diversity of Leptospira species in the environment.</title>
        <authorList>
            <person name="Vincent A.T."/>
            <person name="Schiettekatte O."/>
            <person name="Bourhy P."/>
            <person name="Veyrier F.J."/>
            <person name="Picardeau M."/>
        </authorList>
    </citation>
    <scope>NUCLEOTIDE SEQUENCE [LARGE SCALE GENOMIC DNA]</scope>
    <source>
        <strain evidence="2 3">201702445</strain>
    </source>
</reference>
<accession>A0A6N4QWA9</accession>
<organism evidence="2 3">
    <name type="scientific">Leptospira yasudae</name>
    <dbReference type="NCBI Taxonomy" id="2202201"/>
    <lineage>
        <taxon>Bacteria</taxon>
        <taxon>Pseudomonadati</taxon>
        <taxon>Spirochaetota</taxon>
        <taxon>Spirochaetia</taxon>
        <taxon>Leptospirales</taxon>
        <taxon>Leptospiraceae</taxon>
        <taxon>Leptospira</taxon>
    </lineage>
</organism>
<evidence type="ECO:0000313" key="2">
    <source>
        <dbReference type="EMBL" id="TGL84240.1"/>
    </source>
</evidence>
<dbReference type="AlphaFoldDB" id="A0A6N4QWA9"/>
<proteinExistence type="predicted"/>
<name>A0A6N4QWA9_9LEPT</name>
<feature type="transmembrane region" description="Helical" evidence="1">
    <location>
        <begin position="230"/>
        <end position="249"/>
    </location>
</feature>
<dbReference type="NCBIfam" id="NF047440">
    <property type="entry name" value="LA3751_2_3_fam"/>
    <property type="match status" value="1"/>
</dbReference>
<dbReference type="Proteomes" id="UP000297613">
    <property type="component" value="Unassembled WGS sequence"/>
</dbReference>
<evidence type="ECO:0008006" key="4">
    <source>
        <dbReference type="Google" id="ProtNLM"/>
    </source>
</evidence>
<feature type="transmembrane region" description="Helical" evidence="1">
    <location>
        <begin position="200"/>
        <end position="218"/>
    </location>
</feature>
<keyword evidence="1" id="KW-0472">Membrane</keyword>
<comment type="caution">
    <text evidence="2">The sequence shown here is derived from an EMBL/GenBank/DDBJ whole genome shotgun (WGS) entry which is preliminary data.</text>
</comment>
<evidence type="ECO:0000313" key="3">
    <source>
        <dbReference type="Proteomes" id="UP000297613"/>
    </source>
</evidence>
<feature type="transmembrane region" description="Helical" evidence="1">
    <location>
        <begin position="154"/>
        <end position="171"/>
    </location>
</feature>
<protein>
    <recommendedName>
        <fullName evidence="4">Glycosyltransferase RgtA/B/C/D-like domain-containing protein</fullName>
    </recommendedName>
</protein>
<gene>
    <name evidence="2" type="ORF">EHQ83_11160</name>
</gene>